<accession>A0A448X0R2</accession>
<proteinExistence type="predicted"/>
<dbReference type="AlphaFoldDB" id="A0A448X0R2"/>
<dbReference type="EMBL" id="CAAALY010070357">
    <property type="protein sequence ID" value="VEL24889.1"/>
    <property type="molecule type" value="Genomic_DNA"/>
</dbReference>
<sequence>MSLELQKGIVYKSLPSGLCMRESLRLSKTGPYKNRKEAISANLGLFPEGVVWNVMPKRLQNTDEISHFVATVDGFTLMNTVFQGPHLITLFAKLVGLSCF</sequence>
<evidence type="ECO:0000313" key="1">
    <source>
        <dbReference type="EMBL" id="VEL24889.1"/>
    </source>
</evidence>
<gene>
    <name evidence="1" type="ORF">PXEA_LOCUS18329</name>
</gene>
<reference evidence="1" key="1">
    <citation type="submission" date="2018-11" db="EMBL/GenBank/DDBJ databases">
        <authorList>
            <consortium name="Pathogen Informatics"/>
        </authorList>
    </citation>
    <scope>NUCLEOTIDE SEQUENCE</scope>
</reference>
<organism evidence="1 2">
    <name type="scientific">Protopolystoma xenopodis</name>
    <dbReference type="NCBI Taxonomy" id="117903"/>
    <lineage>
        <taxon>Eukaryota</taxon>
        <taxon>Metazoa</taxon>
        <taxon>Spiralia</taxon>
        <taxon>Lophotrochozoa</taxon>
        <taxon>Platyhelminthes</taxon>
        <taxon>Monogenea</taxon>
        <taxon>Polyopisthocotylea</taxon>
        <taxon>Polystomatidea</taxon>
        <taxon>Polystomatidae</taxon>
        <taxon>Protopolystoma</taxon>
    </lineage>
</organism>
<protein>
    <submittedName>
        <fullName evidence="1">Uncharacterized protein</fullName>
    </submittedName>
</protein>
<comment type="caution">
    <text evidence="1">The sequence shown here is derived from an EMBL/GenBank/DDBJ whole genome shotgun (WGS) entry which is preliminary data.</text>
</comment>
<dbReference type="Proteomes" id="UP000784294">
    <property type="component" value="Unassembled WGS sequence"/>
</dbReference>
<evidence type="ECO:0000313" key="2">
    <source>
        <dbReference type="Proteomes" id="UP000784294"/>
    </source>
</evidence>
<keyword evidence="2" id="KW-1185">Reference proteome</keyword>
<name>A0A448X0R2_9PLAT</name>